<dbReference type="EMBL" id="JAMRDG010000001">
    <property type="protein sequence ID" value="KAJ3704643.1"/>
    <property type="molecule type" value="Genomic_DNA"/>
</dbReference>
<accession>A0AAD5ZVC6</accession>
<dbReference type="InterPro" id="IPR044890">
    <property type="entry name" value="TMEM14_sf"/>
</dbReference>
<sequence length="206" mass="21192">MTMAALTLRLRLSSPCSISRSRSPSPLSLSWVPPPSSSAVPLNLNLQLPLVPRASASDDLGRQIDLEPELETQLGGGGGGDKGSTGGNGDGGEGDEFEEEGMLMSQKFTLAYAALVGVGGLMGFVKKGSMKSAAAGGFSSLLLLYVYTQLPTNPTFASSLGLGISGALLAVMGSRFKNSGKIFPAGVVSLVSLFMTGGYLHAILRH</sequence>
<protein>
    <submittedName>
        <fullName evidence="8">Uncharacterized protein</fullName>
    </submittedName>
</protein>
<feature type="transmembrane region" description="Helical" evidence="7">
    <location>
        <begin position="132"/>
        <end position="150"/>
    </location>
</feature>
<dbReference type="PANTHER" id="PTHR12668">
    <property type="entry name" value="TRANSMEMBRANE PROTEIN 14, 15"/>
    <property type="match status" value="1"/>
</dbReference>
<keyword evidence="9" id="KW-1185">Reference proteome</keyword>
<feature type="transmembrane region" description="Helical" evidence="7">
    <location>
        <begin position="108"/>
        <end position="125"/>
    </location>
</feature>
<dbReference type="GO" id="GO:0009706">
    <property type="term" value="C:chloroplast inner membrane"/>
    <property type="evidence" value="ECO:0007669"/>
    <property type="project" value="TreeGrafter"/>
</dbReference>
<comment type="caution">
    <text evidence="8">The sequence shown here is derived from an EMBL/GenBank/DDBJ whole genome shotgun (WGS) entry which is preliminary data.</text>
</comment>
<dbReference type="Pfam" id="PF03647">
    <property type="entry name" value="Tmemb_14"/>
    <property type="match status" value="1"/>
</dbReference>
<keyword evidence="5 7" id="KW-0472">Membrane</keyword>
<evidence type="ECO:0000313" key="8">
    <source>
        <dbReference type="EMBL" id="KAJ3704643.1"/>
    </source>
</evidence>
<proteinExistence type="inferred from homology"/>
<keyword evidence="4 7" id="KW-1133">Transmembrane helix</keyword>
<comment type="subcellular location">
    <subcellularLocation>
        <location evidence="1">Membrane</location>
    </subcellularLocation>
</comment>
<dbReference type="Proteomes" id="UP001210211">
    <property type="component" value="Unassembled WGS sequence"/>
</dbReference>
<evidence type="ECO:0000256" key="7">
    <source>
        <dbReference type="SAM" id="Phobius"/>
    </source>
</evidence>
<evidence type="ECO:0000256" key="6">
    <source>
        <dbReference type="SAM" id="MobiDB-lite"/>
    </source>
</evidence>
<evidence type="ECO:0000256" key="2">
    <source>
        <dbReference type="ARBA" id="ARBA00007590"/>
    </source>
</evidence>
<dbReference type="Gene3D" id="1.10.10.1740">
    <property type="entry name" value="Transmembrane protein 14-like"/>
    <property type="match status" value="1"/>
</dbReference>
<feature type="transmembrane region" description="Helical" evidence="7">
    <location>
        <begin position="185"/>
        <end position="204"/>
    </location>
</feature>
<feature type="compositionally biased region" description="Gly residues" evidence="6">
    <location>
        <begin position="74"/>
        <end position="91"/>
    </location>
</feature>
<evidence type="ECO:0000256" key="4">
    <source>
        <dbReference type="ARBA" id="ARBA00022989"/>
    </source>
</evidence>
<evidence type="ECO:0000256" key="3">
    <source>
        <dbReference type="ARBA" id="ARBA00022692"/>
    </source>
</evidence>
<gene>
    <name evidence="8" type="ORF">LUZ61_008348</name>
</gene>
<feature type="region of interest" description="Disordered" evidence="6">
    <location>
        <begin position="70"/>
        <end position="97"/>
    </location>
</feature>
<organism evidence="8 9">
    <name type="scientific">Rhynchospora tenuis</name>
    <dbReference type="NCBI Taxonomy" id="198213"/>
    <lineage>
        <taxon>Eukaryota</taxon>
        <taxon>Viridiplantae</taxon>
        <taxon>Streptophyta</taxon>
        <taxon>Embryophyta</taxon>
        <taxon>Tracheophyta</taxon>
        <taxon>Spermatophyta</taxon>
        <taxon>Magnoliopsida</taxon>
        <taxon>Liliopsida</taxon>
        <taxon>Poales</taxon>
        <taxon>Cyperaceae</taxon>
        <taxon>Cyperoideae</taxon>
        <taxon>Rhynchosporeae</taxon>
        <taxon>Rhynchospora</taxon>
    </lineage>
</organism>
<evidence type="ECO:0000256" key="5">
    <source>
        <dbReference type="ARBA" id="ARBA00023136"/>
    </source>
</evidence>
<evidence type="ECO:0000256" key="1">
    <source>
        <dbReference type="ARBA" id="ARBA00004370"/>
    </source>
</evidence>
<evidence type="ECO:0000313" key="9">
    <source>
        <dbReference type="Proteomes" id="UP001210211"/>
    </source>
</evidence>
<dbReference type="GO" id="GO:0015245">
    <property type="term" value="F:fatty acid transmembrane transporter activity"/>
    <property type="evidence" value="ECO:0007669"/>
    <property type="project" value="TreeGrafter"/>
</dbReference>
<name>A0AAD5ZVC6_9POAL</name>
<dbReference type="InterPro" id="IPR005349">
    <property type="entry name" value="TMEM14"/>
</dbReference>
<reference evidence="8 9" key="1">
    <citation type="journal article" date="2022" name="Cell">
        <title>Repeat-based holocentromeres influence genome architecture and karyotype evolution.</title>
        <authorList>
            <person name="Hofstatter P.G."/>
            <person name="Thangavel G."/>
            <person name="Lux T."/>
            <person name="Neumann P."/>
            <person name="Vondrak T."/>
            <person name="Novak P."/>
            <person name="Zhang M."/>
            <person name="Costa L."/>
            <person name="Castellani M."/>
            <person name="Scott A."/>
            <person name="Toegelov H."/>
            <person name="Fuchs J."/>
            <person name="Mata-Sucre Y."/>
            <person name="Dias Y."/>
            <person name="Vanzela A.L.L."/>
            <person name="Huettel B."/>
            <person name="Almeida C.C.S."/>
            <person name="Simkova H."/>
            <person name="Souza G."/>
            <person name="Pedrosa-Harand A."/>
            <person name="Macas J."/>
            <person name="Mayer K.F.X."/>
            <person name="Houben A."/>
            <person name="Marques A."/>
        </authorList>
    </citation>
    <scope>NUCLEOTIDE SEQUENCE [LARGE SCALE GENOMIC DNA]</scope>
    <source>
        <strain evidence="8">RhyTen1mFocal</strain>
    </source>
</reference>
<comment type="similarity">
    <text evidence="2">Belongs to the TMEM14 family.</text>
</comment>
<dbReference type="PANTHER" id="PTHR12668:SF37">
    <property type="entry name" value="PROTEIN FATTY ACID EXPORT 2, CHLOROPLASTIC"/>
    <property type="match status" value="1"/>
</dbReference>
<dbReference type="AlphaFoldDB" id="A0AAD5ZVC6"/>
<keyword evidence="3 7" id="KW-0812">Transmembrane</keyword>